<reference evidence="1 2" key="1">
    <citation type="submission" date="2016-11" db="EMBL/GenBank/DDBJ databases">
        <authorList>
            <person name="Jaros S."/>
            <person name="Januszkiewicz K."/>
            <person name="Wedrychowicz H."/>
        </authorList>
    </citation>
    <scope>NUCLEOTIDE SEQUENCE [LARGE SCALE GENOMIC DNA]</scope>
    <source>
        <strain evidence="1 2">DSM 45408</strain>
    </source>
</reference>
<keyword evidence="2" id="KW-1185">Reference proteome</keyword>
<sequence length="331" mass="36689">MAVTKRSAFIGLSGPIGYDYRNPLSRQSLGEERLPNPVLEDVAGLLLCYDELIFLSRDFCPADMQDLPYVHFVNEHPGRLERARTARDQYAQLASDIRERWAPVTRDWHSIVFTMTQGHRDEFAIDHHTHTVHVAPDYEAHASAGNLENVIMDAGVALSLDAGTVDVVSNSIAAQVVNGMLNDLVPRGAERTKLSLANSVVNIRTQGFLTPSGSYHESIEELRQHARLKEFRELLNSYEGSEKEGPALAMEVTRLADEYAREGLSRFLKGRSRFVTVGSPLVGLAGNLLQPGFGSVLSGAVGAADFLRERKHRRRMAWALFVLDARARPSA</sequence>
<name>A0A1M5DYS8_9ACTN</name>
<evidence type="ECO:0000313" key="2">
    <source>
        <dbReference type="Proteomes" id="UP000184471"/>
    </source>
</evidence>
<dbReference type="AlphaFoldDB" id="A0A1M5DYS8"/>
<gene>
    <name evidence="1" type="ORF">SAMN05444351_0578</name>
</gene>
<protein>
    <submittedName>
        <fullName evidence="1">Uncharacterized protein</fullName>
    </submittedName>
</protein>
<proteinExistence type="predicted"/>
<evidence type="ECO:0000313" key="1">
    <source>
        <dbReference type="EMBL" id="SHF71991.1"/>
    </source>
</evidence>
<organism evidence="1 2">
    <name type="scientific">Geodermatophilus nigrescens</name>
    <dbReference type="NCBI Taxonomy" id="1070870"/>
    <lineage>
        <taxon>Bacteria</taxon>
        <taxon>Bacillati</taxon>
        <taxon>Actinomycetota</taxon>
        <taxon>Actinomycetes</taxon>
        <taxon>Geodermatophilales</taxon>
        <taxon>Geodermatophilaceae</taxon>
        <taxon>Geodermatophilus</taxon>
    </lineage>
</organism>
<dbReference type="Proteomes" id="UP000184471">
    <property type="component" value="Unassembled WGS sequence"/>
</dbReference>
<accession>A0A1M5DYS8</accession>
<dbReference type="EMBL" id="FQVX01000001">
    <property type="protein sequence ID" value="SHF71991.1"/>
    <property type="molecule type" value="Genomic_DNA"/>
</dbReference>